<evidence type="ECO:0000313" key="3">
    <source>
        <dbReference type="Proteomes" id="UP000051861"/>
    </source>
</evidence>
<evidence type="ECO:0000259" key="1">
    <source>
        <dbReference type="Pfam" id="PF01551"/>
    </source>
</evidence>
<dbReference type="PANTHER" id="PTHR21666">
    <property type="entry name" value="PEPTIDASE-RELATED"/>
    <property type="match status" value="1"/>
</dbReference>
<dbReference type="EMBL" id="LIZX01000142">
    <property type="protein sequence ID" value="KPJ65043.1"/>
    <property type="molecule type" value="Genomic_DNA"/>
</dbReference>
<sequence length="196" mass="22425">MGLKGWTSKIKLASKVNKYQEKSEQISQELDLADDRLAERKESLEELKNWVSIVRKRYASTPSRWPVYGRIVSRFGYRVYPWRGFHTGVDISGNYGTPIRSTADGTVSFVGWMRGYGRTVIISHGYGISTLYAHSSRYAVESGQRVEKGQVICYVGNTGYVTGPHLHYEVRKWNRPTNPVAYLNLNILSASRAWRR</sequence>
<dbReference type="InterPro" id="IPR050570">
    <property type="entry name" value="Cell_wall_metabolism_enzyme"/>
</dbReference>
<protein>
    <recommendedName>
        <fullName evidence="1">M23ase beta-sheet core domain-containing protein</fullName>
    </recommendedName>
</protein>
<proteinExistence type="predicted"/>
<dbReference type="Proteomes" id="UP000051861">
    <property type="component" value="Unassembled WGS sequence"/>
</dbReference>
<feature type="domain" description="M23ase beta-sheet core" evidence="1">
    <location>
        <begin position="85"/>
        <end position="179"/>
    </location>
</feature>
<comment type="caution">
    <text evidence="2">The sequence shown here is derived from an EMBL/GenBank/DDBJ whole genome shotgun (WGS) entry which is preliminary data.</text>
</comment>
<reference evidence="2 3" key="1">
    <citation type="journal article" date="2015" name="Microbiome">
        <title>Genomic resolution of linkages in carbon, nitrogen, and sulfur cycling among widespread estuary sediment bacteria.</title>
        <authorList>
            <person name="Baker B.J."/>
            <person name="Lazar C.S."/>
            <person name="Teske A.P."/>
            <person name="Dick G.J."/>
        </authorList>
    </citation>
    <scope>NUCLEOTIDE SEQUENCE [LARGE SCALE GENOMIC DNA]</scope>
    <source>
        <strain evidence="2">DG_54_3</strain>
    </source>
</reference>
<dbReference type="SUPFAM" id="SSF51261">
    <property type="entry name" value="Duplicated hybrid motif"/>
    <property type="match status" value="1"/>
</dbReference>
<dbReference type="InterPro" id="IPR016047">
    <property type="entry name" value="M23ase_b-sheet_dom"/>
</dbReference>
<dbReference type="InterPro" id="IPR011055">
    <property type="entry name" value="Dup_hybrid_motif"/>
</dbReference>
<dbReference type="GO" id="GO:0004222">
    <property type="term" value="F:metalloendopeptidase activity"/>
    <property type="evidence" value="ECO:0007669"/>
    <property type="project" value="TreeGrafter"/>
</dbReference>
<name>A0A0S7XS33_UNCSA</name>
<dbReference type="Gene3D" id="2.70.70.10">
    <property type="entry name" value="Glucose Permease (Domain IIA)"/>
    <property type="match status" value="1"/>
</dbReference>
<dbReference type="FunFam" id="2.70.70.10:FF:000006">
    <property type="entry name" value="M23 family peptidase"/>
    <property type="match status" value="1"/>
</dbReference>
<evidence type="ECO:0000313" key="2">
    <source>
        <dbReference type="EMBL" id="KPJ65043.1"/>
    </source>
</evidence>
<accession>A0A0S7XS33</accession>
<dbReference type="PANTHER" id="PTHR21666:SF286">
    <property type="entry name" value="LIPOPROTEIN NLPD"/>
    <property type="match status" value="1"/>
</dbReference>
<dbReference type="CDD" id="cd12797">
    <property type="entry name" value="M23_peptidase"/>
    <property type="match status" value="1"/>
</dbReference>
<gene>
    <name evidence="2" type="ORF">AMJ44_11285</name>
</gene>
<organism evidence="2 3">
    <name type="scientific">candidate division WOR-1 bacterium DG_54_3</name>
    <dbReference type="NCBI Taxonomy" id="1703775"/>
    <lineage>
        <taxon>Bacteria</taxon>
        <taxon>Bacillati</taxon>
        <taxon>Saganbacteria</taxon>
    </lineage>
</organism>
<dbReference type="Pfam" id="PF01551">
    <property type="entry name" value="Peptidase_M23"/>
    <property type="match status" value="1"/>
</dbReference>
<dbReference type="AlphaFoldDB" id="A0A0S7XS33"/>